<evidence type="ECO:0000313" key="8">
    <source>
        <dbReference type="Proteomes" id="UP000474104"/>
    </source>
</evidence>
<dbReference type="InterPro" id="IPR050833">
    <property type="entry name" value="Poly_Biosynth_Transport"/>
</dbReference>
<feature type="transmembrane region" description="Helical" evidence="6">
    <location>
        <begin position="279"/>
        <end position="303"/>
    </location>
</feature>
<gene>
    <name evidence="7" type="ORF">FMM80_05305</name>
</gene>
<feature type="transmembrane region" description="Helical" evidence="6">
    <location>
        <begin position="107"/>
        <end position="130"/>
    </location>
</feature>
<protein>
    <submittedName>
        <fullName evidence="7">Oligosaccharide flippase family protein</fullName>
    </submittedName>
</protein>
<feature type="transmembrane region" description="Helical" evidence="6">
    <location>
        <begin position="203"/>
        <end position="222"/>
    </location>
</feature>
<organism evidence="7 8">
    <name type="scientific">Schaedlerella arabinosiphila</name>
    <dbReference type="NCBI Taxonomy" id="2044587"/>
    <lineage>
        <taxon>Bacteria</taxon>
        <taxon>Bacillati</taxon>
        <taxon>Bacillota</taxon>
        <taxon>Clostridia</taxon>
        <taxon>Lachnospirales</taxon>
        <taxon>Lachnospiraceae</taxon>
        <taxon>Schaedlerella</taxon>
    </lineage>
</organism>
<evidence type="ECO:0000256" key="2">
    <source>
        <dbReference type="ARBA" id="ARBA00022475"/>
    </source>
</evidence>
<name>A0A9X5C8L5_9FIRM</name>
<feature type="transmembrane region" description="Helical" evidence="6">
    <location>
        <begin position="315"/>
        <end position="336"/>
    </location>
</feature>
<dbReference type="EMBL" id="VIRB01000036">
    <property type="protein sequence ID" value="NDO68157.1"/>
    <property type="molecule type" value="Genomic_DNA"/>
</dbReference>
<dbReference type="Pfam" id="PF13440">
    <property type="entry name" value="Polysacc_synt_3"/>
    <property type="match status" value="1"/>
</dbReference>
<evidence type="ECO:0000256" key="6">
    <source>
        <dbReference type="SAM" id="Phobius"/>
    </source>
</evidence>
<keyword evidence="3 6" id="KW-0812">Transmembrane</keyword>
<reference evidence="7 8" key="1">
    <citation type="submission" date="2019-07" db="EMBL/GenBank/DDBJ databases">
        <title>Draft genome sequences of 15 bacterial species constituting the stable defined intestinal microbiota of the GM15 gnotobiotic mouse model.</title>
        <authorList>
            <person name="Elie C."/>
            <person name="Mathieu A."/>
            <person name="Saliou A."/>
            <person name="Darnaud M."/>
            <person name="Leulier F."/>
            <person name="Tamellini A."/>
        </authorList>
    </citation>
    <scope>NUCLEOTIDE SEQUENCE [LARGE SCALE GENOMIC DNA]</scope>
    <source>
        <strain evidence="8">ASF 502</strain>
    </source>
</reference>
<feature type="transmembrane region" description="Helical" evidence="6">
    <location>
        <begin position="31"/>
        <end position="54"/>
    </location>
</feature>
<evidence type="ECO:0000256" key="5">
    <source>
        <dbReference type="ARBA" id="ARBA00023136"/>
    </source>
</evidence>
<dbReference type="PANTHER" id="PTHR30250">
    <property type="entry name" value="PST FAMILY PREDICTED COLANIC ACID TRANSPORTER"/>
    <property type="match status" value="1"/>
</dbReference>
<evidence type="ECO:0000256" key="4">
    <source>
        <dbReference type="ARBA" id="ARBA00022989"/>
    </source>
</evidence>
<evidence type="ECO:0000313" key="7">
    <source>
        <dbReference type="EMBL" id="NDO68157.1"/>
    </source>
</evidence>
<feature type="transmembrane region" description="Helical" evidence="6">
    <location>
        <begin position="243"/>
        <end position="259"/>
    </location>
</feature>
<feature type="transmembrane region" description="Helical" evidence="6">
    <location>
        <begin position="464"/>
        <end position="481"/>
    </location>
</feature>
<comment type="subcellular location">
    <subcellularLocation>
        <location evidence="1">Cell membrane</location>
        <topology evidence="1">Multi-pass membrane protein</topology>
    </subcellularLocation>
</comment>
<feature type="transmembrane region" description="Helical" evidence="6">
    <location>
        <begin position="175"/>
        <end position="197"/>
    </location>
</feature>
<dbReference type="GO" id="GO:0005886">
    <property type="term" value="C:plasma membrane"/>
    <property type="evidence" value="ECO:0007669"/>
    <property type="project" value="UniProtKB-SubCell"/>
</dbReference>
<evidence type="ECO:0000256" key="1">
    <source>
        <dbReference type="ARBA" id="ARBA00004651"/>
    </source>
</evidence>
<keyword evidence="2" id="KW-1003">Cell membrane</keyword>
<evidence type="ECO:0000256" key="3">
    <source>
        <dbReference type="ARBA" id="ARBA00022692"/>
    </source>
</evidence>
<feature type="transmembrane region" description="Helical" evidence="6">
    <location>
        <begin position="142"/>
        <end position="163"/>
    </location>
</feature>
<sequence>MLFVHHILRCRQWAITGCIYIMKKEKSKIQLFVQGSFFLVISNVCLKAINFFLLPLYTKNLTPSMLGISDSITTFTSILFPILVMGLDSAYSAFYYDKEDADRDKKVFSTISFTFLCTGIIPMLMCIVSGPLSELLFHTADYKIIVCIALLSVTLNLWGLSFSLELRLKNKMRSFGIISIMASLSMVLLNIFFVSILKLGESSLILSTAIVAGEHLLLYALFTGSIPRITWFDYGLLKKMVKFSIPLIPTVLMAWVLSLSDRYILLYYYGDFTVGLYGIGARFVTLLNVVISAVTTAYTTFAFGSKDQDNAKRNYYYVFNVLSFLLMGIAFTIAVFSKDIILFMTDDAYSSSYVVIRDMMFGQVFYAMSTIVSYGIIFQKKSIYSLLSVSSGAIVNIIANLVLIPLYGITAAAFTTMIGYLVSLAECYYYSEKLYPCEYGIKRIMITSILLYAVSWSLMETNLMIQIITWGGCVITCMIVYKDVLRLIIEYVIKLLPLYRRKQEEK</sequence>
<dbReference type="PANTHER" id="PTHR30250:SF11">
    <property type="entry name" value="O-ANTIGEN TRANSPORTER-RELATED"/>
    <property type="match status" value="1"/>
</dbReference>
<keyword evidence="4 6" id="KW-1133">Transmembrane helix</keyword>
<dbReference type="Proteomes" id="UP000474104">
    <property type="component" value="Unassembled WGS sequence"/>
</dbReference>
<proteinExistence type="predicted"/>
<feature type="transmembrane region" description="Helical" evidence="6">
    <location>
        <begin position="441"/>
        <end position="458"/>
    </location>
</feature>
<keyword evidence="5 6" id="KW-0472">Membrane</keyword>
<feature type="transmembrane region" description="Helical" evidence="6">
    <location>
        <begin position="356"/>
        <end position="377"/>
    </location>
</feature>
<feature type="transmembrane region" description="Helical" evidence="6">
    <location>
        <begin position="384"/>
        <end position="403"/>
    </location>
</feature>
<feature type="transmembrane region" description="Helical" evidence="6">
    <location>
        <begin position="409"/>
        <end position="429"/>
    </location>
</feature>
<comment type="caution">
    <text evidence="7">The sequence shown here is derived from an EMBL/GenBank/DDBJ whole genome shotgun (WGS) entry which is preliminary data.</text>
</comment>
<dbReference type="AlphaFoldDB" id="A0A9X5C8L5"/>
<feature type="transmembrane region" description="Helical" evidence="6">
    <location>
        <begin position="74"/>
        <end position="95"/>
    </location>
</feature>
<accession>A0A9X5C8L5</accession>